<sequence length="77" mass="8708">MKAEHRGECEVYFNELCADKLTRITSYSLGGALNVDVFYKGAIRDTLLFDEDESDEAVAVVRIMMEEIKTKHVGVVH</sequence>
<gene>
    <name evidence="1" type="ORF">UFOVP1295_28</name>
</gene>
<name>A0A6J5RPS6_9CAUD</name>
<reference evidence="1" key="1">
    <citation type="submission" date="2020-05" db="EMBL/GenBank/DDBJ databases">
        <authorList>
            <person name="Chiriac C."/>
            <person name="Salcher M."/>
            <person name="Ghai R."/>
            <person name="Kavagutti S V."/>
        </authorList>
    </citation>
    <scope>NUCLEOTIDE SEQUENCE</scope>
</reference>
<organism evidence="1">
    <name type="scientific">uncultured Caudovirales phage</name>
    <dbReference type="NCBI Taxonomy" id="2100421"/>
    <lineage>
        <taxon>Viruses</taxon>
        <taxon>Duplodnaviria</taxon>
        <taxon>Heunggongvirae</taxon>
        <taxon>Uroviricota</taxon>
        <taxon>Caudoviricetes</taxon>
        <taxon>Peduoviridae</taxon>
        <taxon>Maltschvirus</taxon>
        <taxon>Maltschvirus maltsch</taxon>
    </lineage>
</organism>
<proteinExistence type="predicted"/>
<evidence type="ECO:0000313" key="1">
    <source>
        <dbReference type="EMBL" id="CAB4195678.1"/>
    </source>
</evidence>
<accession>A0A6J5RPS6</accession>
<protein>
    <submittedName>
        <fullName evidence="1">Uncharacterized protein</fullName>
    </submittedName>
</protein>
<dbReference type="EMBL" id="LR797242">
    <property type="protein sequence ID" value="CAB4195678.1"/>
    <property type="molecule type" value="Genomic_DNA"/>
</dbReference>